<comment type="caution">
    <text evidence="1">The sequence shown here is derived from an EMBL/GenBank/DDBJ whole genome shotgun (WGS) entry which is preliminary data.</text>
</comment>
<dbReference type="AlphaFoldDB" id="A0A5B0ELW4"/>
<dbReference type="SUPFAM" id="SSF46565">
    <property type="entry name" value="Chaperone J-domain"/>
    <property type="match status" value="1"/>
</dbReference>
<gene>
    <name evidence="1" type="ORF">FQ154_02870</name>
</gene>
<protein>
    <submittedName>
        <fullName evidence="1">J domain-containing protein</fullName>
    </submittedName>
</protein>
<proteinExistence type="predicted"/>
<dbReference type="InterPro" id="IPR036869">
    <property type="entry name" value="J_dom_sf"/>
</dbReference>
<dbReference type="Proteomes" id="UP000323856">
    <property type="component" value="Unassembled WGS sequence"/>
</dbReference>
<organism evidence="1 2">
    <name type="scientific">Paeniglutamicibacter gangotriensis</name>
    <dbReference type="NCBI Taxonomy" id="254787"/>
    <lineage>
        <taxon>Bacteria</taxon>
        <taxon>Bacillati</taxon>
        <taxon>Actinomycetota</taxon>
        <taxon>Actinomycetes</taxon>
        <taxon>Micrococcales</taxon>
        <taxon>Micrococcaceae</taxon>
        <taxon>Paeniglutamicibacter</taxon>
    </lineage>
</organism>
<reference evidence="1 2" key="1">
    <citation type="submission" date="2019-07" db="EMBL/GenBank/DDBJ databases">
        <title>Analysis of the biochemical properties, biological activity and biotechnological potential of siderophores and biosurfactants produced by Antarctic psychrotolerant bacteria.</title>
        <authorList>
            <person name="Styczynski M."/>
            <person name="Krucon T."/>
            <person name="Decewicz P."/>
            <person name="Dziewit L."/>
        </authorList>
    </citation>
    <scope>NUCLEOTIDE SEQUENCE [LARGE SCALE GENOMIC DNA]</scope>
    <source>
        <strain evidence="1 2">ANT_H27</strain>
    </source>
</reference>
<accession>A0A5B0ELW4</accession>
<evidence type="ECO:0000313" key="1">
    <source>
        <dbReference type="EMBL" id="KAA0979382.1"/>
    </source>
</evidence>
<evidence type="ECO:0000313" key="2">
    <source>
        <dbReference type="Proteomes" id="UP000323856"/>
    </source>
</evidence>
<sequence length="85" mass="9743">MDHYECLGVGRTASPHQINASARLALWRNGTNAWESRRIMAAWFIVGDPNRRFDYDFWLLCNPAPGEQYLPVELKPSPQQVPEAD</sequence>
<dbReference type="RefSeq" id="WP_007269331.1">
    <property type="nucleotide sequence ID" value="NZ_JBITUG010000010.1"/>
</dbReference>
<dbReference type="OrthoDB" id="4246706at2"/>
<dbReference type="EMBL" id="VOBL01000002">
    <property type="protein sequence ID" value="KAA0979382.1"/>
    <property type="molecule type" value="Genomic_DNA"/>
</dbReference>
<name>A0A5B0ELW4_9MICC</name>